<comment type="catalytic activity">
    <reaction evidence="14 15">
        <text>N-succinyl-(2S,6S)-2,6-diaminopimelate + H2O = (2S,6S)-2,6-diaminopimelate + succinate</text>
        <dbReference type="Rhea" id="RHEA:22608"/>
        <dbReference type="ChEBI" id="CHEBI:15377"/>
        <dbReference type="ChEBI" id="CHEBI:30031"/>
        <dbReference type="ChEBI" id="CHEBI:57609"/>
        <dbReference type="ChEBI" id="CHEBI:58087"/>
        <dbReference type="EC" id="3.5.1.18"/>
    </reaction>
</comment>
<evidence type="ECO:0000313" key="17">
    <source>
        <dbReference type="EMBL" id="MDQ7250675.1"/>
    </source>
</evidence>
<dbReference type="NCBIfam" id="TIGR01246">
    <property type="entry name" value="dapE_proteo"/>
    <property type="match status" value="1"/>
</dbReference>
<dbReference type="RefSeq" id="WP_379960267.1">
    <property type="nucleotide sequence ID" value="NZ_JAUYVI010000007.1"/>
</dbReference>
<evidence type="ECO:0000256" key="9">
    <source>
        <dbReference type="ARBA" id="ARBA00022833"/>
    </source>
</evidence>
<comment type="function">
    <text evidence="15">Catalyzes the hydrolysis of N-succinyl-L,L-diaminopimelic acid (SDAP), forming succinate and LL-2,6-diaminopimelate (DAP), an intermediate involved in the bacterial biosynthesis of lysine and meso-diaminopimelic acid, an essential component of bacterial cell walls.</text>
</comment>
<dbReference type="Pfam" id="PF07687">
    <property type="entry name" value="M20_dimer"/>
    <property type="match status" value="1"/>
</dbReference>
<keyword evidence="9 15" id="KW-0862">Zinc</keyword>
<proteinExistence type="inferred from homology"/>
<evidence type="ECO:0000256" key="10">
    <source>
        <dbReference type="ARBA" id="ARBA00022915"/>
    </source>
</evidence>
<reference evidence="18" key="1">
    <citation type="submission" date="2023-08" db="EMBL/GenBank/DDBJ databases">
        <title>Rhodospirillaceae gen. nov., a novel taxon isolated from the Yangtze River Yuezi River estuary sludge.</title>
        <authorList>
            <person name="Ruan L."/>
        </authorList>
    </citation>
    <scope>NUCLEOTIDE SEQUENCE [LARGE SCALE GENOMIC DNA]</scope>
    <source>
        <strain evidence="18">R-7</strain>
    </source>
</reference>
<feature type="binding site" evidence="15">
    <location>
        <position position="72"/>
    </location>
    <ligand>
        <name>Zn(2+)</name>
        <dbReference type="ChEBI" id="CHEBI:29105"/>
        <label>1</label>
    </ligand>
</feature>
<dbReference type="Proteomes" id="UP001230156">
    <property type="component" value="Unassembled WGS sequence"/>
</dbReference>
<dbReference type="InterPro" id="IPR011650">
    <property type="entry name" value="Peptidase_M20_dimer"/>
</dbReference>
<dbReference type="PANTHER" id="PTHR43808:SF31">
    <property type="entry name" value="N-ACETYL-L-CITRULLINE DEACETYLASE"/>
    <property type="match status" value="1"/>
</dbReference>
<organism evidence="17 18">
    <name type="scientific">Dongia sedimenti</name>
    <dbReference type="NCBI Taxonomy" id="3064282"/>
    <lineage>
        <taxon>Bacteria</taxon>
        <taxon>Pseudomonadati</taxon>
        <taxon>Pseudomonadota</taxon>
        <taxon>Alphaproteobacteria</taxon>
        <taxon>Rhodospirillales</taxon>
        <taxon>Dongiaceae</taxon>
        <taxon>Dongia</taxon>
    </lineage>
</organism>
<dbReference type="NCBIfam" id="NF009557">
    <property type="entry name" value="PRK13009.1"/>
    <property type="match status" value="1"/>
</dbReference>
<keyword evidence="10 15" id="KW-0220">Diaminopimelate biosynthesis</keyword>
<feature type="binding site" evidence="15">
    <location>
        <position position="169"/>
    </location>
    <ligand>
        <name>Zn(2+)</name>
        <dbReference type="ChEBI" id="CHEBI:29105"/>
        <label>1</label>
    </ligand>
</feature>
<evidence type="ECO:0000256" key="15">
    <source>
        <dbReference type="HAMAP-Rule" id="MF_01690"/>
    </source>
</evidence>
<feature type="active site" description="Proton acceptor" evidence="15">
    <location>
        <position position="140"/>
    </location>
</feature>
<evidence type="ECO:0000256" key="6">
    <source>
        <dbReference type="ARBA" id="ARBA00022605"/>
    </source>
</evidence>
<name>A0ABU0YSI6_9PROT</name>
<evidence type="ECO:0000256" key="13">
    <source>
        <dbReference type="ARBA" id="ARBA00031891"/>
    </source>
</evidence>
<comment type="subunit">
    <text evidence="3 15">Homodimer.</text>
</comment>
<dbReference type="EC" id="3.5.1.18" evidence="4 15"/>
<evidence type="ECO:0000256" key="12">
    <source>
        <dbReference type="ARBA" id="ARBA00023285"/>
    </source>
</evidence>
<dbReference type="SUPFAM" id="SSF53187">
    <property type="entry name" value="Zn-dependent exopeptidases"/>
    <property type="match status" value="1"/>
</dbReference>
<gene>
    <name evidence="15 17" type="primary">dapE</name>
    <name evidence="17" type="ORF">Q8A70_23500</name>
</gene>
<keyword evidence="11 15" id="KW-0457">Lysine biosynthesis</keyword>
<comment type="pathway">
    <text evidence="1 15">Amino-acid biosynthesis; L-lysine biosynthesis via DAP pathway; LL-2,6-diaminopimelate from (S)-tetrahydrodipicolinate (succinylase route): step 3/3.</text>
</comment>
<dbReference type="InterPro" id="IPR005941">
    <property type="entry name" value="DapE_proteobac"/>
</dbReference>
<dbReference type="InterPro" id="IPR050072">
    <property type="entry name" value="Peptidase_M20A"/>
</dbReference>
<accession>A0ABU0YSI6</accession>
<feature type="binding site" evidence="15">
    <location>
        <position position="353"/>
    </location>
    <ligand>
        <name>Zn(2+)</name>
        <dbReference type="ChEBI" id="CHEBI:29105"/>
        <label>2</label>
    </ligand>
</feature>
<dbReference type="Gene3D" id="3.40.630.10">
    <property type="entry name" value="Zn peptidases"/>
    <property type="match status" value="2"/>
</dbReference>
<protein>
    <recommendedName>
        <fullName evidence="5 15">Succinyl-diaminopimelate desuccinylase</fullName>
        <shortName evidence="15">SDAP desuccinylase</shortName>
        <ecNumber evidence="4 15">3.5.1.18</ecNumber>
    </recommendedName>
    <alternativeName>
        <fullName evidence="13 15">N-succinyl-LL-2,6-diaminoheptanedioate amidohydrolase</fullName>
    </alternativeName>
</protein>
<evidence type="ECO:0000256" key="11">
    <source>
        <dbReference type="ARBA" id="ARBA00023154"/>
    </source>
</evidence>
<keyword evidence="7 15" id="KW-0479">Metal-binding</keyword>
<dbReference type="Pfam" id="PF01546">
    <property type="entry name" value="Peptidase_M20"/>
    <property type="match status" value="1"/>
</dbReference>
<keyword evidence="12 15" id="KW-0170">Cobalt</keyword>
<evidence type="ECO:0000256" key="3">
    <source>
        <dbReference type="ARBA" id="ARBA00011738"/>
    </source>
</evidence>
<dbReference type="InterPro" id="IPR002933">
    <property type="entry name" value="Peptidase_M20"/>
</dbReference>
<evidence type="ECO:0000256" key="8">
    <source>
        <dbReference type="ARBA" id="ARBA00022801"/>
    </source>
</evidence>
<keyword evidence="18" id="KW-1185">Reference proteome</keyword>
<feature type="active site" evidence="15">
    <location>
        <position position="74"/>
    </location>
</feature>
<feature type="binding site" evidence="15">
    <location>
        <position position="141"/>
    </location>
    <ligand>
        <name>Zn(2+)</name>
        <dbReference type="ChEBI" id="CHEBI:29105"/>
        <label>2</label>
    </ligand>
</feature>
<evidence type="ECO:0000256" key="7">
    <source>
        <dbReference type="ARBA" id="ARBA00022723"/>
    </source>
</evidence>
<evidence type="ECO:0000256" key="4">
    <source>
        <dbReference type="ARBA" id="ARBA00011921"/>
    </source>
</evidence>
<keyword evidence="8 15" id="KW-0378">Hydrolase</keyword>
<comment type="cofactor">
    <cofactor evidence="15">
        <name>Zn(2+)</name>
        <dbReference type="ChEBI" id="CHEBI:29105"/>
    </cofactor>
    <cofactor evidence="15">
        <name>Co(2+)</name>
        <dbReference type="ChEBI" id="CHEBI:48828"/>
    </cofactor>
    <text evidence="15">Binds 2 Zn(2+) or Co(2+) ions per subunit.</text>
</comment>
<evidence type="ECO:0000256" key="2">
    <source>
        <dbReference type="ARBA" id="ARBA00006746"/>
    </source>
</evidence>
<dbReference type="Gene3D" id="3.30.70.360">
    <property type="match status" value="1"/>
</dbReference>
<evidence type="ECO:0000256" key="14">
    <source>
        <dbReference type="ARBA" id="ARBA00051301"/>
    </source>
</evidence>
<comment type="similarity">
    <text evidence="2 15">Belongs to the peptidase M20A family. DapE subfamily.</text>
</comment>
<keyword evidence="6 15" id="KW-0028">Amino-acid biosynthesis</keyword>
<feature type="binding site" evidence="15">
    <location>
        <position position="105"/>
    </location>
    <ligand>
        <name>Zn(2+)</name>
        <dbReference type="ChEBI" id="CHEBI:29105"/>
        <label>2</label>
    </ligand>
</feature>
<feature type="binding site" evidence="15">
    <location>
        <position position="105"/>
    </location>
    <ligand>
        <name>Zn(2+)</name>
        <dbReference type="ChEBI" id="CHEBI:29105"/>
        <label>1</label>
    </ligand>
</feature>
<dbReference type="InterPro" id="IPR036264">
    <property type="entry name" value="Bact_exopeptidase_dim_dom"/>
</dbReference>
<dbReference type="HAMAP" id="MF_01690">
    <property type="entry name" value="DapE"/>
    <property type="match status" value="1"/>
</dbReference>
<dbReference type="CDD" id="cd03891">
    <property type="entry name" value="M20_DapE_proteobac"/>
    <property type="match status" value="1"/>
</dbReference>
<dbReference type="PANTHER" id="PTHR43808">
    <property type="entry name" value="ACETYLORNITHINE DEACETYLASE"/>
    <property type="match status" value="1"/>
</dbReference>
<dbReference type="SUPFAM" id="SSF55031">
    <property type="entry name" value="Bacterial exopeptidase dimerisation domain"/>
    <property type="match status" value="1"/>
</dbReference>
<feature type="domain" description="Peptidase M20 dimerisation" evidence="16">
    <location>
        <begin position="182"/>
        <end position="282"/>
    </location>
</feature>
<evidence type="ECO:0000259" key="16">
    <source>
        <dbReference type="Pfam" id="PF07687"/>
    </source>
</evidence>
<dbReference type="GO" id="GO:0009014">
    <property type="term" value="F:succinyl-diaminopimelate desuccinylase activity"/>
    <property type="evidence" value="ECO:0007669"/>
    <property type="project" value="UniProtKB-EC"/>
</dbReference>
<comment type="caution">
    <text evidence="17">The sequence shown here is derived from an EMBL/GenBank/DDBJ whole genome shotgun (WGS) entry which is preliminary data.</text>
</comment>
<sequence>MIDPVALAAELIRRPSVTPQDAGALGVLEAALKPLGFECHRLKFEAPGTAPVENLFAKKAVGAGKHFCFAGHTDVVPPGPRDSWAHDPFSGAIANGRLHGRGAADMKGAIAAFSAAGSRFLEKRGSGFQGTISLLITGDEEGAAVNGTKPVLEWMKAQGEKLDACLVGEPTNPTVLGEMAKIGRRGSFTGRLVVYGTQGHVAYPHLAENAVHRLARMIAVLTEPLDRGTDHFPPSTLQFTTVDVGNPTTNVIPGEARATFNIRFNDTWNPKSLETELRQRLSLGGARYDLKAECSGSAFVTPPGPLADILSNAVQEITGRKPELSTTGGTSDARFIKDYCPVIEFGLASETMHKVDENVATADIEKLSLIYERVLERFFA</sequence>
<dbReference type="EMBL" id="JAUYVI010000007">
    <property type="protein sequence ID" value="MDQ7250675.1"/>
    <property type="molecule type" value="Genomic_DNA"/>
</dbReference>
<evidence type="ECO:0000313" key="18">
    <source>
        <dbReference type="Proteomes" id="UP001230156"/>
    </source>
</evidence>
<evidence type="ECO:0000256" key="5">
    <source>
        <dbReference type="ARBA" id="ARBA00022391"/>
    </source>
</evidence>
<evidence type="ECO:0000256" key="1">
    <source>
        <dbReference type="ARBA" id="ARBA00005130"/>
    </source>
</evidence>